<evidence type="ECO:0000313" key="10">
    <source>
        <dbReference type="Proteomes" id="UP000515860"/>
    </source>
</evidence>
<dbReference type="Pfam" id="PF00258">
    <property type="entry name" value="Flavodoxin_1"/>
    <property type="match status" value="1"/>
</dbReference>
<evidence type="ECO:0000256" key="4">
    <source>
        <dbReference type="ARBA" id="ARBA00022630"/>
    </source>
</evidence>
<proteinExistence type="inferred from homology"/>
<dbReference type="EMBL" id="CP060635">
    <property type="protein sequence ID" value="QNM08887.1"/>
    <property type="molecule type" value="Genomic_DNA"/>
</dbReference>
<keyword evidence="3 7" id="KW-0813">Transport</keyword>
<dbReference type="AlphaFoldDB" id="A0A7G9GDK5"/>
<protein>
    <recommendedName>
        <fullName evidence="7">Flavodoxin</fullName>
    </recommendedName>
</protein>
<dbReference type="PANTHER" id="PTHR32145">
    <property type="entry name" value="DIFLAVIN FLAVOPROTEIN A 2-RELATED"/>
    <property type="match status" value="1"/>
</dbReference>
<comment type="similarity">
    <text evidence="2 7">Belongs to the flavodoxin family.</text>
</comment>
<dbReference type="RefSeq" id="WP_249329002.1">
    <property type="nucleotide sequence ID" value="NZ_CP060635.1"/>
</dbReference>
<keyword evidence="10" id="KW-1185">Reference proteome</keyword>
<sequence>MSQIIVTYWSGTGNTEAMANAIGKGIEAAGGEAKVVSMEDISPADLKTSGAFALGCPAMGAEELEDTIVEPFVNEVEKFAAGKRIALFGSYDWGDGEWMRTWASRMKDAGAAIVGDEGLICNNEPGDEDNAACENLGKLLISV</sequence>
<evidence type="ECO:0000256" key="5">
    <source>
        <dbReference type="ARBA" id="ARBA00022643"/>
    </source>
</evidence>
<dbReference type="Gene3D" id="3.40.50.360">
    <property type="match status" value="1"/>
</dbReference>
<dbReference type="GO" id="GO:0016651">
    <property type="term" value="F:oxidoreductase activity, acting on NAD(P)H"/>
    <property type="evidence" value="ECO:0007669"/>
    <property type="project" value="UniProtKB-ARBA"/>
</dbReference>
<dbReference type="KEGG" id="whj:H9Q79_00850"/>
<evidence type="ECO:0000256" key="1">
    <source>
        <dbReference type="ARBA" id="ARBA00001917"/>
    </source>
</evidence>
<dbReference type="SUPFAM" id="SSF52218">
    <property type="entry name" value="Flavoproteins"/>
    <property type="match status" value="1"/>
</dbReference>
<evidence type="ECO:0000256" key="3">
    <source>
        <dbReference type="ARBA" id="ARBA00022448"/>
    </source>
</evidence>
<evidence type="ECO:0000256" key="7">
    <source>
        <dbReference type="RuleBase" id="RU367037"/>
    </source>
</evidence>
<organism evidence="9 10">
    <name type="scientific">Wansuia hejianensis</name>
    <dbReference type="NCBI Taxonomy" id="2763667"/>
    <lineage>
        <taxon>Bacteria</taxon>
        <taxon>Bacillati</taxon>
        <taxon>Bacillota</taxon>
        <taxon>Clostridia</taxon>
        <taxon>Lachnospirales</taxon>
        <taxon>Lachnospiraceae</taxon>
        <taxon>Wansuia</taxon>
    </lineage>
</organism>
<dbReference type="InterPro" id="IPR029039">
    <property type="entry name" value="Flavoprotein-like_sf"/>
</dbReference>
<dbReference type="InterPro" id="IPR008254">
    <property type="entry name" value="Flavodoxin/NO_synth"/>
</dbReference>
<dbReference type="GO" id="GO:0010181">
    <property type="term" value="F:FMN binding"/>
    <property type="evidence" value="ECO:0007669"/>
    <property type="project" value="UniProtKB-UniRule"/>
</dbReference>
<accession>A0A7G9GDK5</accession>
<dbReference type="InterPro" id="IPR010087">
    <property type="entry name" value="Flav_short"/>
</dbReference>
<evidence type="ECO:0000256" key="2">
    <source>
        <dbReference type="ARBA" id="ARBA00005267"/>
    </source>
</evidence>
<comment type="cofactor">
    <cofactor evidence="1 7">
        <name>FMN</name>
        <dbReference type="ChEBI" id="CHEBI:58210"/>
    </cofactor>
</comment>
<keyword evidence="4 7" id="KW-0285">Flavoprotein</keyword>
<name>A0A7G9GDK5_9FIRM</name>
<keyword evidence="5 7" id="KW-0288">FMN</keyword>
<keyword evidence="6 7" id="KW-0249">Electron transport</keyword>
<reference evidence="9 10" key="1">
    <citation type="submission" date="2020-08" db="EMBL/GenBank/DDBJ databases">
        <authorList>
            <person name="Liu C."/>
            <person name="Sun Q."/>
        </authorList>
    </citation>
    <scope>NUCLEOTIDE SEQUENCE [LARGE SCALE GENOMIC DNA]</scope>
    <source>
        <strain evidence="9 10">NSJ-29</strain>
    </source>
</reference>
<evidence type="ECO:0000313" key="9">
    <source>
        <dbReference type="EMBL" id="QNM08887.1"/>
    </source>
</evidence>
<evidence type="ECO:0000259" key="8">
    <source>
        <dbReference type="PROSITE" id="PS50902"/>
    </source>
</evidence>
<evidence type="ECO:0000256" key="6">
    <source>
        <dbReference type="ARBA" id="ARBA00022982"/>
    </source>
</evidence>
<dbReference type="InterPro" id="IPR051285">
    <property type="entry name" value="NADH_oxidoreductase_modular"/>
</dbReference>
<gene>
    <name evidence="9" type="ORF">H9Q79_00850</name>
</gene>
<dbReference type="PROSITE" id="PS50902">
    <property type="entry name" value="FLAVODOXIN_LIKE"/>
    <property type="match status" value="1"/>
</dbReference>
<feature type="domain" description="Flavodoxin-like" evidence="8">
    <location>
        <begin position="4"/>
        <end position="141"/>
    </location>
</feature>
<dbReference type="Proteomes" id="UP000515860">
    <property type="component" value="Chromosome"/>
</dbReference>
<dbReference type="PANTHER" id="PTHR32145:SF11">
    <property type="entry name" value="DIFLAVIN FLAVOPROTEIN A 2-RELATED"/>
    <property type="match status" value="1"/>
</dbReference>
<dbReference type="GO" id="GO:0009055">
    <property type="term" value="F:electron transfer activity"/>
    <property type="evidence" value="ECO:0007669"/>
    <property type="project" value="UniProtKB-UniRule"/>
</dbReference>
<comment type="function">
    <text evidence="7">Low-potential electron donor to a number of redox enzymes.</text>
</comment>
<dbReference type="NCBIfam" id="TIGR01753">
    <property type="entry name" value="flav_short"/>
    <property type="match status" value="1"/>
</dbReference>